<dbReference type="GO" id="GO:0008310">
    <property type="term" value="F:single-stranded DNA 3'-5' DNA exonuclease activity"/>
    <property type="evidence" value="ECO:0007669"/>
    <property type="project" value="UniProtKB-EC"/>
</dbReference>
<protein>
    <recommendedName>
        <fullName evidence="3 13">Exodeoxyribonuclease I</fullName>
        <ecNumber evidence="2 13">3.1.11.1</ecNumber>
    </recommendedName>
</protein>
<organism evidence="18 19">
    <name type="scientific">Exilibacterium tricleocarpae</name>
    <dbReference type="NCBI Taxonomy" id="2591008"/>
    <lineage>
        <taxon>Bacteria</taxon>
        <taxon>Pseudomonadati</taxon>
        <taxon>Pseudomonadota</taxon>
        <taxon>Gammaproteobacteria</taxon>
        <taxon>Cellvibrionales</taxon>
        <taxon>Cellvibrionaceae</taxon>
        <taxon>Exilibacterium</taxon>
    </lineage>
</organism>
<dbReference type="RefSeq" id="WP_142904381.1">
    <property type="nucleotide sequence ID" value="NZ_ML660092.1"/>
</dbReference>
<dbReference type="FunFam" id="1.20.1280.70:FF:000001">
    <property type="entry name" value="Exodeoxyribonuclease I"/>
    <property type="match status" value="1"/>
</dbReference>
<evidence type="ECO:0000256" key="6">
    <source>
        <dbReference type="ARBA" id="ARBA00022763"/>
    </source>
</evidence>
<evidence type="ECO:0000256" key="5">
    <source>
        <dbReference type="ARBA" id="ARBA00022723"/>
    </source>
</evidence>
<dbReference type="NCBIfam" id="NF008746">
    <property type="entry name" value="PRK11779.1"/>
    <property type="match status" value="1"/>
</dbReference>
<proteinExistence type="predicted"/>
<evidence type="ECO:0000256" key="12">
    <source>
        <dbReference type="ARBA" id="ARBA00046792"/>
    </source>
</evidence>
<dbReference type="Pfam" id="PF26016">
    <property type="entry name" value="ExoI_C"/>
    <property type="match status" value="1"/>
</dbReference>
<evidence type="ECO:0000256" key="3">
    <source>
        <dbReference type="ARBA" id="ARBA00019900"/>
    </source>
</evidence>
<feature type="binding site" evidence="15">
    <location>
        <position position="8"/>
    </location>
    <ligand>
        <name>Mg(2+)</name>
        <dbReference type="ChEBI" id="CHEBI:18420"/>
        <label>1</label>
    </ligand>
</feature>
<evidence type="ECO:0000256" key="14">
    <source>
        <dbReference type="PIRSR" id="PIRSR000977-1"/>
    </source>
</evidence>
<evidence type="ECO:0000313" key="19">
    <source>
        <dbReference type="Proteomes" id="UP000319732"/>
    </source>
</evidence>
<keyword evidence="4 13" id="KW-0540">Nuclease</keyword>
<reference evidence="18 19" key="1">
    <citation type="submission" date="2019-06" db="EMBL/GenBank/DDBJ databases">
        <title>Whole genome sequence for Cellvibrionaceae sp. R142.</title>
        <authorList>
            <person name="Wang G."/>
        </authorList>
    </citation>
    <scope>NUCLEOTIDE SEQUENCE [LARGE SCALE GENOMIC DNA]</scope>
    <source>
        <strain evidence="18 19">R142</strain>
    </source>
</reference>
<dbReference type="Gene3D" id="1.10.287.1240">
    <property type="match status" value="1"/>
</dbReference>
<dbReference type="InterPro" id="IPR038649">
    <property type="entry name" value="EXOI_SH3_sf"/>
</dbReference>
<dbReference type="PROSITE" id="PS51785">
    <property type="entry name" value="EXOI_C"/>
    <property type="match status" value="1"/>
</dbReference>
<dbReference type="Proteomes" id="UP000319732">
    <property type="component" value="Unassembled WGS sequence"/>
</dbReference>
<evidence type="ECO:0000259" key="16">
    <source>
        <dbReference type="PROSITE" id="PS51784"/>
    </source>
</evidence>
<accession>A0A545TQU2</accession>
<evidence type="ECO:0000256" key="8">
    <source>
        <dbReference type="ARBA" id="ARBA00022839"/>
    </source>
</evidence>
<dbReference type="OrthoDB" id="9763470at2"/>
<dbReference type="EMBL" id="VHSG01000011">
    <property type="protein sequence ID" value="TQV79491.1"/>
    <property type="molecule type" value="Genomic_DNA"/>
</dbReference>
<dbReference type="GO" id="GO:0046872">
    <property type="term" value="F:metal ion binding"/>
    <property type="evidence" value="ECO:0007669"/>
    <property type="project" value="UniProtKB-KW"/>
</dbReference>
<evidence type="ECO:0000256" key="11">
    <source>
        <dbReference type="ARBA" id="ARBA00023204"/>
    </source>
</evidence>
<feature type="binding site" evidence="14">
    <location>
        <position position="158"/>
    </location>
    <ligand>
        <name>substrate</name>
    </ligand>
</feature>
<dbReference type="Gene3D" id="1.20.1280.70">
    <property type="entry name" value="Exonuclease ExoI, domain 3"/>
    <property type="match status" value="1"/>
</dbReference>
<gene>
    <name evidence="18" type="primary">sbcB</name>
    <name evidence="18" type="ORF">FKG94_11530</name>
</gene>
<dbReference type="InterPro" id="IPR012337">
    <property type="entry name" value="RNaseH-like_sf"/>
</dbReference>
<comment type="cofactor">
    <cofactor evidence="15">
        <name>Mg(2+)</name>
        <dbReference type="ChEBI" id="CHEBI:18420"/>
    </cofactor>
    <text evidence="15">Binds 2 Mg(2+) ions per monomer.</text>
</comment>
<dbReference type="InterPro" id="IPR023607">
    <property type="entry name" value="Exodeoxyribonuclease_I"/>
</dbReference>
<name>A0A545TQU2_9GAMM</name>
<keyword evidence="9 15" id="KW-0460">Magnesium</keyword>
<dbReference type="CDD" id="cd06138">
    <property type="entry name" value="ExoI_N"/>
    <property type="match status" value="1"/>
</dbReference>
<keyword evidence="6 13" id="KW-0227">DNA damage</keyword>
<evidence type="ECO:0000256" key="1">
    <source>
        <dbReference type="ARBA" id="ARBA00000563"/>
    </source>
</evidence>
<dbReference type="GO" id="GO:0003677">
    <property type="term" value="F:DNA binding"/>
    <property type="evidence" value="ECO:0007669"/>
    <property type="project" value="UniProtKB-KW"/>
</dbReference>
<evidence type="ECO:0000256" key="15">
    <source>
        <dbReference type="PIRSR" id="PIRSR000977-2"/>
    </source>
</evidence>
<evidence type="ECO:0000256" key="4">
    <source>
        <dbReference type="ARBA" id="ARBA00022722"/>
    </source>
</evidence>
<keyword evidence="19" id="KW-1185">Reference proteome</keyword>
<feature type="domain" description="ExoI C-terminal" evidence="17">
    <location>
        <begin position="351"/>
        <end position="473"/>
    </location>
</feature>
<sequence>MNTLYWHDYETWGATPARDRPCQFAGVRTDQALNVVGEPLQLYCRPPVDMLPHPEACLVTGITPQQALAEGVTEREFMAAIHRELVQPGTCGVGYNSLRFDDEVTRYGLYRNFYDPYEREWKNGNSRWDIIDMLRLTRALRPAGIEWPDTAEGKPSFKLEAITQANGLAHEAAHDALSDVHATIAVARLVKERQPALYQYVFELRKKQRVAELIDLRGRRPLLHISSMFPAERGCAALVVPLAKHPTNTNAVVVFDLCADPGPLLALDSEGIRARVFTPKDALAPGVERLPLKLVHLNKCPVLATPKLLDRAAAARLNIDRDLCEKHWQQLLRADIAEKIQQVFAAPPFEQPADPEQQLYAGFLNDRDRQTVREVREADGAALADTSFSFHDPRLPELLFRYRARNFPETLSQAERQLWHEHSLQRLSGAGEEGFLTLAAFGARVAELRAEGGLTPQQDRLLADLLAYGEDLVARLRA</sequence>
<evidence type="ECO:0000259" key="17">
    <source>
        <dbReference type="PROSITE" id="PS51785"/>
    </source>
</evidence>
<comment type="subunit">
    <text evidence="12">Monomer. Interacts with ssb (via C-terminus); this interaction stimulates the exonuclease activity by recruiting the enzyme to its substrate.</text>
</comment>
<dbReference type="AlphaFoldDB" id="A0A545TQU2"/>
<feature type="binding site" evidence="14">
    <location>
        <position position="10"/>
    </location>
    <ligand>
        <name>substrate</name>
    </ligand>
</feature>
<evidence type="ECO:0000256" key="10">
    <source>
        <dbReference type="ARBA" id="ARBA00023125"/>
    </source>
</evidence>
<evidence type="ECO:0000256" key="13">
    <source>
        <dbReference type="PIRNR" id="PIRNR000977"/>
    </source>
</evidence>
<evidence type="ECO:0000256" key="2">
    <source>
        <dbReference type="ARBA" id="ARBA00012108"/>
    </source>
</evidence>
<dbReference type="FunFam" id="3.30.420.10:FF:000033">
    <property type="entry name" value="Exodeoxyribonuclease I"/>
    <property type="match status" value="1"/>
</dbReference>
<evidence type="ECO:0000256" key="7">
    <source>
        <dbReference type="ARBA" id="ARBA00022801"/>
    </source>
</evidence>
<dbReference type="InterPro" id="IPR013620">
    <property type="entry name" value="Exonuc_1_SH3"/>
</dbReference>
<dbReference type="Pfam" id="PF00929">
    <property type="entry name" value="RNase_T"/>
    <property type="match status" value="1"/>
</dbReference>
<dbReference type="EC" id="3.1.11.1" evidence="2 13"/>
<keyword evidence="10" id="KW-0238">DNA-binding</keyword>
<dbReference type="PROSITE" id="PS51784">
    <property type="entry name" value="EXOI_SH3"/>
    <property type="match status" value="1"/>
</dbReference>
<dbReference type="Pfam" id="PF08411">
    <property type="entry name" value="ExoI_SH3"/>
    <property type="match status" value="1"/>
</dbReference>
<feature type="domain" description="ExoI SH3-like" evidence="16">
    <location>
        <begin position="195"/>
        <end position="348"/>
    </location>
</feature>
<feature type="binding site" evidence="15">
    <location>
        <position position="179"/>
    </location>
    <ligand>
        <name>Mg(2+)</name>
        <dbReference type="ChEBI" id="CHEBI:18420"/>
        <label>2</label>
    </ligand>
</feature>
<evidence type="ECO:0000256" key="9">
    <source>
        <dbReference type="ARBA" id="ARBA00022842"/>
    </source>
</evidence>
<dbReference type="GO" id="GO:0006281">
    <property type="term" value="P:DNA repair"/>
    <property type="evidence" value="ECO:0007669"/>
    <property type="project" value="UniProtKB-KW"/>
</dbReference>
<dbReference type="PIRSF" id="PIRSF000977">
    <property type="entry name" value="Exodeoxyribonuclease_I"/>
    <property type="match status" value="1"/>
</dbReference>
<dbReference type="InterPro" id="IPR058561">
    <property type="entry name" value="Exonuc_1_C"/>
</dbReference>
<keyword evidence="7 13" id="KW-0378">Hydrolase</keyword>
<keyword evidence="5 15" id="KW-0479">Metal-binding</keyword>
<keyword evidence="11 13" id="KW-0234">DNA repair</keyword>
<dbReference type="InterPro" id="IPR036397">
    <property type="entry name" value="RNaseH_sf"/>
</dbReference>
<dbReference type="Gene3D" id="3.30.420.10">
    <property type="entry name" value="Ribonuclease H-like superfamily/Ribonuclease H"/>
    <property type="match status" value="1"/>
</dbReference>
<dbReference type="SUPFAM" id="SSF53098">
    <property type="entry name" value="Ribonuclease H-like"/>
    <property type="match status" value="1"/>
</dbReference>
<comment type="caution">
    <text evidence="18">The sequence shown here is derived from an EMBL/GenBank/DDBJ whole genome shotgun (WGS) entry which is preliminary data.</text>
</comment>
<keyword evidence="8 13" id="KW-0269">Exonuclease</keyword>
<feature type="binding site" evidence="15">
    <location>
        <position position="10"/>
    </location>
    <ligand>
        <name>Mg(2+)</name>
        <dbReference type="ChEBI" id="CHEBI:18420"/>
        <label>2</label>
    </ligand>
</feature>
<comment type="catalytic activity">
    <reaction evidence="1 13">
        <text>Exonucleolytic cleavage in the 3'- to 5'-direction to yield nucleoside 5'-phosphates.</text>
        <dbReference type="EC" id="3.1.11.1"/>
    </reaction>
</comment>
<dbReference type="InterPro" id="IPR034747">
    <property type="entry name" value="EXOI_SH3"/>
</dbReference>
<dbReference type="InterPro" id="IPR013520">
    <property type="entry name" value="Ribonucl_H"/>
</dbReference>
<evidence type="ECO:0000313" key="18">
    <source>
        <dbReference type="EMBL" id="TQV79491.1"/>
    </source>
</evidence>
<dbReference type="Gene3D" id="3.30.1520.20">
    <property type="entry name" value="Exonuclease ExoI, domain 2"/>
    <property type="match status" value="1"/>
</dbReference>